<dbReference type="Pfam" id="PF01769">
    <property type="entry name" value="MgtE"/>
    <property type="match status" value="1"/>
</dbReference>
<feature type="domain" description="CBS" evidence="10">
    <location>
        <begin position="21"/>
        <end position="84"/>
    </location>
</feature>
<dbReference type="InterPro" id="IPR006667">
    <property type="entry name" value="SLC41_membr_dom"/>
</dbReference>
<gene>
    <name evidence="11" type="ORF">JOE21_003507</name>
</gene>
<dbReference type="CDD" id="cd04606">
    <property type="entry name" value="CBS_pair_Mg_transporter"/>
    <property type="match status" value="1"/>
</dbReference>
<keyword evidence="9" id="KW-1003">Cell membrane</keyword>
<feature type="transmembrane region" description="Helical" evidence="9">
    <location>
        <begin position="243"/>
        <end position="263"/>
    </location>
</feature>
<dbReference type="Pfam" id="PF00571">
    <property type="entry name" value="CBS"/>
    <property type="match status" value="2"/>
</dbReference>
<keyword evidence="12" id="KW-1185">Reference proteome</keyword>
<keyword evidence="5 9" id="KW-0460">Magnesium</keyword>
<evidence type="ECO:0000256" key="8">
    <source>
        <dbReference type="PROSITE-ProRule" id="PRU00703"/>
    </source>
</evidence>
<name>A0ABU1ITG6_9BACL</name>
<evidence type="ECO:0000256" key="5">
    <source>
        <dbReference type="ARBA" id="ARBA00022842"/>
    </source>
</evidence>
<dbReference type="PANTHER" id="PTHR41394">
    <property type="entry name" value="MAGNESIUM TRANSPORTER MGTE"/>
    <property type="match status" value="1"/>
</dbReference>
<feature type="domain" description="CBS" evidence="10">
    <location>
        <begin position="85"/>
        <end position="141"/>
    </location>
</feature>
<dbReference type="RefSeq" id="WP_309868536.1">
    <property type="nucleotide sequence ID" value="NZ_JAVDQG010000010.1"/>
</dbReference>
<dbReference type="InterPro" id="IPR006669">
    <property type="entry name" value="MgtE_transporter"/>
</dbReference>
<dbReference type="Proteomes" id="UP001185012">
    <property type="component" value="Unassembled WGS sequence"/>
</dbReference>
<dbReference type="SMART" id="SM00116">
    <property type="entry name" value="CBS"/>
    <property type="match status" value="2"/>
</dbReference>
<dbReference type="InterPro" id="IPR036739">
    <property type="entry name" value="SLC41_membr_dom_sf"/>
</dbReference>
<proteinExistence type="inferred from homology"/>
<evidence type="ECO:0000256" key="3">
    <source>
        <dbReference type="ARBA" id="ARBA00022448"/>
    </source>
</evidence>
<dbReference type="InterPro" id="IPR046342">
    <property type="entry name" value="CBS_dom_sf"/>
</dbReference>
<comment type="caution">
    <text evidence="9">Lacks conserved residue(s) required for the propagation of feature annotation.</text>
</comment>
<keyword evidence="9" id="KW-0479">Metal-binding</keyword>
<evidence type="ECO:0000313" key="11">
    <source>
        <dbReference type="EMBL" id="MDR6227484.1"/>
    </source>
</evidence>
<evidence type="ECO:0000256" key="7">
    <source>
        <dbReference type="ARBA" id="ARBA00023136"/>
    </source>
</evidence>
<keyword evidence="8" id="KW-0129">CBS domain</keyword>
<dbReference type="SUPFAM" id="SSF161093">
    <property type="entry name" value="MgtE membrane domain-like"/>
    <property type="match status" value="1"/>
</dbReference>
<dbReference type="PANTHER" id="PTHR41394:SF8">
    <property type="entry name" value="MAGNESIUM TRANSPORTER MGTE"/>
    <property type="match status" value="1"/>
</dbReference>
<comment type="subunit">
    <text evidence="9">Homodimer.</text>
</comment>
<comment type="function">
    <text evidence="9">Acts as a magnesium transporter.</text>
</comment>
<comment type="caution">
    <text evidence="11">The sequence shown here is derived from an EMBL/GenBank/DDBJ whole genome shotgun (WGS) entry which is preliminary data.</text>
</comment>
<dbReference type="EMBL" id="JAVDQG010000010">
    <property type="protein sequence ID" value="MDR6227484.1"/>
    <property type="molecule type" value="Genomic_DNA"/>
</dbReference>
<feature type="transmembrane region" description="Helical" evidence="9">
    <location>
        <begin position="269"/>
        <end position="295"/>
    </location>
</feature>
<keyword evidence="7 9" id="KW-0472">Membrane</keyword>
<keyword evidence="4 9" id="KW-0812">Transmembrane</keyword>
<keyword evidence="6 9" id="KW-1133">Transmembrane helix</keyword>
<evidence type="ECO:0000313" key="12">
    <source>
        <dbReference type="Proteomes" id="UP001185012"/>
    </source>
</evidence>
<dbReference type="SUPFAM" id="SSF54631">
    <property type="entry name" value="CBS-domain pair"/>
    <property type="match status" value="1"/>
</dbReference>
<evidence type="ECO:0000256" key="9">
    <source>
        <dbReference type="RuleBase" id="RU362011"/>
    </source>
</evidence>
<dbReference type="Gene3D" id="1.10.357.20">
    <property type="entry name" value="SLC41 divalent cation transporters, integral membrane domain"/>
    <property type="match status" value="1"/>
</dbReference>
<feature type="transmembrane region" description="Helical" evidence="9">
    <location>
        <begin position="169"/>
        <end position="189"/>
    </location>
</feature>
<evidence type="ECO:0000259" key="10">
    <source>
        <dbReference type="PROSITE" id="PS51371"/>
    </source>
</evidence>
<organism evidence="11 12">
    <name type="scientific">Desmospora profundinema</name>
    <dbReference type="NCBI Taxonomy" id="1571184"/>
    <lineage>
        <taxon>Bacteria</taxon>
        <taxon>Bacillati</taxon>
        <taxon>Bacillota</taxon>
        <taxon>Bacilli</taxon>
        <taxon>Bacillales</taxon>
        <taxon>Thermoactinomycetaceae</taxon>
        <taxon>Desmospora</taxon>
    </lineage>
</organism>
<feature type="transmembrane region" description="Helical" evidence="9">
    <location>
        <begin position="307"/>
        <end position="330"/>
    </location>
</feature>
<keyword evidence="3 9" id="KW-0813">Transport</keyword>
<sequence>MTIGLTKEQKSYAKESAGALMRDDFLYVWWDQTVDEVIAHIRRYGEEQKFIHYLYVVDETGALHGVISLRDVVRRNQEEVVADFMTTNILFIPADLDQEEIARVMKKRDLLTAPVVDSDGRLLGVIHLDDVLDVVQEETTEDFHKMAPVITLGKNIKEASPFFLYRRRIGWLVILVFMNLFSGAGIAYFEDTITASIALVFFLPLLVDSGGNAGSQAATLMVRSLATGDITMRDWMKLFGKEVVTAGLLGATMALAVSVIGVYRGGMDIALIVSMTMILVVLAGSLLGMSLPFLLNKFNMDPATASAPLITSLADITGVLIYFSIANWYLGL</sequence>
<dbReference type="Gene3D" id="3.10.580.10">
    <property type="entry name" value="CBS-domain"/>
    <property type="match status" value="1"/>
</dbReference>
<reference evidence="11 12" key="1">
    <citation type="submission" date="2023-07" db="EMBL/GenBank/DDBJ databases">
        <title>Genomic Encyclopedia of Type Strains, Phase IV (KMG-IV): sequencing the most valuable type-strain genomes for metagenomic binning, comparative biology and taxonomic classification.</title>
        <authorList>
            <person name="Goeker M."/>
        </authorList>
    </citation>
    <scope>NUCLEOTIDE SEQUENCE [LARGE SCALE GENOMIC DNA]</scope>
    <source>
        <strain evidence="11 12">DSM 45903</strain>
    </source>
</reference>
<dbReference type="InterPro" id="IPR000644">
    <property type="entry name" value="CBS_dom"/>
</dbReference>
<dbReference type="PROSITE" id="PS51371">
    <property type="entry name" value="CBS"/>
    <property type="match status" value="2"/>
</dbReference>
<protein>
    <recommendedName>
        <fullName evidence="9">Magnesium transporter MgtE</fullName>
    </recommendedName>
</protein>
<accession>A0ABU1ITG6</accession>
<evidence type="ECO:0000256" key="6">
    <source>
        <dbReference type="ARBA" id="ARBA00022989"/>
    </source>
</evidence>
<evidence type="ECO:0000256" key="2">
    <source>
        <dbReference type="ARBA" id="ARBA00009749"/>
    </source>
</evidence>
<evidence type="ECO:0000256" key="4">
    <source>
        <dbReference type="ARBA" id="ARBA00022692"/>
    </source>
</evidence>
<dbReference type="NCBIfam" id="TIGR00400">
    <property type="entry name" value="mgtE"/>
    <property type="match status" value="1"/>
</dbReference>
<evidence type="ECO:0000256" key="1">
    <source>
        <dbReference type="ARBA" id="ARBA00004141"/>
    </source>
</evidence>
<comment type="subcellular location">
    <subcellularLocation>
        <location evidence="9">Cell membrane</location>
        <topology evidence="9">Multi-pass membrane protein</topology>
    </subcellularLocation>
    <subcellularLocation>
        <location evidence="1">Membrane</location>
        <topology evidence="1">Multi-pass membrane protein</topology>
    </subcellularLocation>
</comment>
<comment type="similarity">
    <text evidence="2 9">Belongs to the SLC41A transporter family.</text>
</comment>